<evidence type="ECO:0000256" key="2">
    <source>
        <dbReference type="ARBA" id="ARBA00023012"/>
    </source>
</evidence>
<dbReference type="SMART" id="SM00448">
    <property type="entry name" value="REC"/>
    <property type="match status" value="1"/>
</dbReference>
<dbReference type="FunFam" id="3.40.50.2300:FF:000001">
    <property type="entry name" value="DNA-binding response regulator PhoB"/>
    <property type="match status" value="1"/>
</dbReference>
<feature type="domain" description="Response regulatory" evidence="6">
    <location>
        <begin position="5"/>
        <end position="119"/>
    </location>
</feature>
<dbReference type="GO" id="GO:0006355">
    <property type="term" value="P:regulation of DNA-templated transcription"/>
    <property type="evidence" value="ECO:0007669"/>
    <property type="project" value="InterPro"/>
</dbReference>
<keyword evidence="4" id="KW-0238">DNA-binding</keyword>
<dbReference type="InterPro" id="IPR001867">
    <property type="entry name" value="OmpR/PhoB-type_DNA-bd"/>
</dbReference>
<dbReference type="InterPro" id="IPR011006">
    <property type="entry name" value="CheY-like_superfamily"/>
</dbReference>
<dbReference type="Gene3D" id="1.10.10.10">
    <property type="entry name" value="Winged helix-like DNA-binding domain superfamily/Winged helix DNA-binding domain"/>
    <property type="match status" value="1"/>
</dbReference>
<reference evidence="8" key="1">
    <citation type="submission" date="2020-05" db="EMBL/GenBank/DDBJ databases">
        <authorList>
            <person name="Chiriac C."/>
            <person name="Salcher M."/>
            <person name="Ghai R."/>
            <person name="Kavagutti S V."/>
        </authorList>
    </citation>
    <scope>NUCLEOTIDE SEQUENCE</scope>
</reference>
<dbReference type="GO" id="GO:0032993">
    <property type="term" value="C:protein-DNA complex"/>
    <property type="evidence" value="ECO:0007669"/>
    <property type="project" value="TreeGrafter"/>
</dbReference>
<dbReference type="Gene3D" id="6.10.250.690">
    <property type="match status" value="1"/>
</dbReference>
<organism evidence="8">
    <name type="scientific">freshwater metagenome</name>
    <dbReference type="NCBI Taxonomy" id="449393"/>
    <lineage>
        <taxon>unclassified sequences</taxon>
        <taxon>metagenomes</taxon>
        <taxon>ecological metagenomes</taxon>
    </lineage>
</organism>
<evidence type="ECO:0000313" key="8">
    <source>
        <dbReference type="EMBL" id="CAB4607032.1"/>
    </source>
</evidence>
<dbReference type="PROSITE" id="PS50110">
    <property type="entry name" value="RESPONSE_REGULATORY"/>
    <property type="match status" value="1"/>
</dbReference>
<name>A0A6J6H031_9ZZZZ</name>
<dbReference type="InterPro" id="IPR039420">
    <property type="entry name" value="WalR-like"/>
</dbReference>
<dbReference type="Gene3D" id="3.40.50.2300">
    <property type="match status" value="1"/>
</dbReference>
<evidence type="ECO:0000259" key="6">
    <source>
        <dbReference type="PROSITE" id="PS50110"/>
    </source>
</evidence>
<dbReference type="SUPFAM" id="SSF52172">
    <property type="entry name" value="CheY-like"/>
    <property type="match status" value="1"/>
</dbReference>
<dbReference type="PROSITE" id="PS51755">
    <property type="entry name" value="OMPR_PHOB"/>
    <property type="match status" value="1"/>
</dbReference>
<dbReference type="CDD" id="cd00383">
    <property type="entry name" value="trans_reg_C"/>
    <property type="match status" value="1"/>
</dbReference>
<dbReference type="GO" id="GO:0000156">
    <property type="term" value="F:phosphorelay response regulator activity"/>
    <property type="evidence" value="ECO:0007669"/>
    <property type="project" value="TreeGrafter"/>
</dbReference>
<keyword evidence="1" id="KW-0597">Phosphoprotein</keyword>
<dbReference type="GO" id="GO:0005829">
    <property type="term" value="C:cytosol"/>
    <property type="evidence" value="ECO:0007669"/>
    <property type="project" value="TreeGrafter"/>
</dbReference>
<evidence type="ECO:0000256" key="3">
    <source>
        <dbReference type="ARBA" id="ARBA00023015"/>
    </source>
</evidence>
<dbReference type="InterPro" id="IPR036388">
    <property type="entry name" value="WH-like_DNA-bd_sf"/>
</dbReference>
<dbReference type="InterPro" id="IPR001789">
    <property type="entry name" value="Sig_transdc_resp-reg_receiver"/>
</dbReference>
<dbReference type="SMART" id="SM00862">
    <property type="entry name" value="Trans_reg_C"/>
    <property type="match status" value="1"/>
</dbReference>
<evidence type="ECO:0000256" key="5">
    <source>
        <dbReference type="ARBA" id="ARBA00023163"/>
    </source>
</evidence>
<evidence type="ECO:0000259" key="7">
    <source>
        <dbReference type="PROSITE" id="PS51755"/>
    </source>
</evidence>
<dbReference type="AlphaFoldDB" id="A0A6J6H031"/>
<dbReference type="PANTHER" id="PTHR48111:SF1">
    <property type="entry name" value="TWO-COMPONENT RESPONSE REGULATOR ORR33"/>
    <property type="match status" value="1"/>
</dbReference>
<feature type="domain" description="OmpR/PhoB-type" evidence="7">
    <location>
        <begin position="129"/>
        <end position="226"/>
    </location>
</feature>
<dbReference type="CDD" id="cd17574">
    <property type="entry name" value="REC_OmpR"/>
    <property type="match status" value="1"/>
</dbReference>
<accession>A0A6J6H031</accession>
<protein>
    <submittedName>
        <fullName evidence="8">Unannotated protein</fullName>
    </submittedName>
</protein>
<sequence>MEIAKILVVDDEASVREMVSDALSLAGYKTSTAVDGFDATQILKSEEFQLLVTDVNMPKIDGYELVERLRAKGNQIPVVFLTARSDKPDIARGFRTGADDYISKPFGIEELTLRVGAILRRTLPLETFETVLVCGLVLLDFDTHEVTVDGNQVILSPTEFRLLAYLMENKNKVLTKHALLDEIWGMGFTETATVVDTFISYLRKKIHIAGFEGIKTVRGIGFQIVDK</sequence>
<dbReference type="GO" id="GO:0000976">
    <property type="term" value="F:transcription cis-regulatory region binding"/>
    <property type="evidence" value="ECO:0007669"/>
    <property type="project" value="TreeGrafter"/>
</dbReference>
<dbReference type="Pfam" id="PF00072">
    <property type="entry name" value="Response_reg"/>
    <property type="match status" value="1"/>
</dbReference>
<proteinExistence type="predicted"/>
<evidence type="ECO:0000256" key="1">
    <source>
        <dbReference type="ARBA" id="ARBA00022553"/>
    </source>
</evidence>
<dbReference type="PANTHER" id="PTHR48111">
    <property type="entry name" value="REGULATOR OF RPOS"/>
    <property type="match status" value="1"/>
</dbReference>
<dbReference type="Pfam" id="PF00486">
    <property type="entry name" value="Trans_reg_C"/>
    <property type="match status" value="1"/>
</dbReference>
<keyword evidence="2" id="KW-0902">Two-component regulatory system</keyword>
<gene>
    <name evidence="8" type="ORF">UFOPK1857_00179</name>
</gene>
<keyword evidence="3" id="KW-0805">Transcription regulation</keyword>
<keyword evidence="5" id="KW-0804">Transcription</keyword>
<dbReference type="EMBL" id="CAEZUU010000019">
    <property type="protein sequence ID" value="CAB4607032.1"/>
    <property type="molecule type" value="Genomic_DNA"/>
</dbReference>
<evidence type="ECO:0000256" key="4">
    <source>
        <dbReference type="ARBA" id="ARBA00023125"/>
    </source>
</evidence>